<protein>
    <submittedName>
        <fullName evidence="1">39761_t:CDS:1</fullName>
    </submittedName>
</protein>
<keyword evidence="2" id="KW-1185">Reference proteome</keyword>
<reference evidence="1 2" key="1">
    <citation type="submission" date="2021-06" db="EMBL/GenBank/DDBJ databases">
        <authorList>
            <person name="Kallberg Y."/>
            <person name="Tangrot J."/>
            <person name="Rosling A."/>
        </authorList>
    </citation>
    <scope>NUCLEOTIDE SEQUENCE [LARGE SCALE GENOMIC DNA]</scope>
    <source>
        <strain evidence="1 2">120-4 pot B 10/14</strain>
    </source>
</reference>
<organism evidence="1 2">
    <name type="scientific">Gigaspora margarita</name>
    <dbReference type="NCBI Taxonomy" id="4874"/>
    <lineage>
        <taxon>Eukaryota</taxon>
        <taxon>Fungi</taxon>
        <taxon>Fungi incertae sedis</taxon>
        <taxon>Mucoromycota</taxon>
        <taxon>Glomeromycotina</taxon>
        <taxon>Glomeromycetes</taxon>
        <taxon>Diversisporales</taxon>
        <taxon>Gigasporaceae</taxon>
        <taxon>Gigaspora</taxon>
    </lineage>
</organism>
<comment type="caution">
    <text evidence="1">The sequence shown here is derived from an EMBL/GenBank/DDBJ whole genome shotgun (WGS) entry which is preliminary data.</text>
</comment>
<accession>A0ABN7UCM2</accession>
<sequence>WPECNAFPAVLAIHAMDNGAQTDNVICDHEEENNHRNFWRDVNQEYNERINANKKLQRSMQGRGSEDGRKKAGIYEIRFYSLVGALFSKLGPN</sequence>
<evidence type="ECO:0000313" key="2">
    <source>
        <dbReference type="Proteomes" id="UP000789901"/>
    </source>
</evidence>
<name>A0ABN7UCM2_GIGMA</name>
<gene>
    <name evidence="1" type="ORF">GMARGA_LOCUS5130</name>
</gene>
<feature type="non-terminal residue" evidence="1">
    <location>
        <position position="1"/>
    </location>
</feature>
<dbReference type="EMBL" id="CAJVQB010002137">
    <property type="protein sequence ID" value="CAG8563416.1"/>
    <property type="molecule type" value="Genomic_DNA"/>
</dbReference>
<dbReference type="Proteomes" id="UP000789901">
    <property type="component" value="Unassembled WGS sequence"/>
</dbReference>
<evidence type="ECO:0000313" key="1">
    <source>
        <dbReference type="EMBL" id="CAG8563416.1"/>
    </source>
</evidence>
<proteinExistence type="predicted"/>